<reference evidence="8" key="3">
    <citation type="submission" date="2025-09" db="UniProtKB">
        <authorList>
            <consortium name="Ensembl"/>
        </authorList>
    </citation>
    <scope>IDENTIFICATION</scope>
</reference>
<proteinExistence type="predicted"/>
<dbReference type="InterPro" id="IPR003531">
    <property type="entry name" value="Hempt_rcpt_S_F1_CS"/>
</dbReference>
<dbReference type="GO" id="GO:0009897">
    <property type="term" value="C:external side of plasma membrane"/>
    <property type="evidence" value="ECO:0007669"/>
    <property type="project" value="TreeGrafter"/>
</dbReference>
<comment type="subcellular location">
    <subcellularLocation>
        <location evidence="1">Membrane</location>
        <topology evidence="1">Single-pass type I membrane protein</topology>
    </subcellularLocation>
</comment>
<dbReference type="InParanoid" id="A0A3P8VVE3"/>
<keyword evidence="7" id="KW-0325">Glycoprotein</keyword>
<sequence length="349" mass="39781">VSDYLYTINCTLSKAASALNSSSNSSYWLTLREKVEENGHKDYFCTVDTSAQIPEDDYPEVFMDLDTYKISLCHNQTDGPAVCHVLEDNYKPSKNIKPNAPCCLTVNHNSTQHHFTWKSTYEKHGNYIFKYQLQIIKSERQHHDDKHFSVDDEKLVPVTKYTARVRSSPNIISEGEWSDWSPLVHWKTDSVTTGESVKRVFIPTPEPYFHVLYGDCQGDFKSWVTHENTEMLTVETSAHIDSLIKCLDLPHEVCEPQVDHQMLDGRAYCNIPVSSCESSVLGLPCAVNIMNPLSATEDRTLNSEPGSPLKEGYWQYSDISLEKGSPWYRNEYCILNTFTADHVISINSC</sequence>
<keyword evidence="2" id="KW-0812">Transmembrane</keyword>
<evidence type="ECO:0000256" key="6">
    <source>
        <dbReference type="ARBA" id="ARBA00023170"/>
    </source>
</evidence>
<dbReference type="PANTHER" id="PTHR23037:SF7">
    <property type="entry name" value="INTERLEUKIN-21 RECEPTOR"/>
    <property type="match status" value="1"/>
</dbReference>
<keyword evidence="6" id="KW-0675">Receptor</keyword>
<reference evidence="8" key="2">
    <citation type="submission" date="2025-08" db="UniProtKB">
        <authorList>
            <consortium name="Ensembl"/>
        </authorList>
    </citation>
    <scope>IDENTIFICATION</scope>
</reference>
<dbReference type="GO" id="GO:0004896">
    <property type="term" value="F:cytokine receptor activity"/>
    <property type="evidence" value="ECO:0007669"/>
    <property type="project" value="InterPro"/>
</dbReference>
<dbReference type="CDD" id="cd00063">
    <property type="entry name" value="FN3"/>
    <property type="match status" value="1"/>
</dbReference>
<protein>
    <recommendedName>
        <fullName evidence="10">Fibronectin type-III domain-containing protein</fullName>
    </recommendedName>
</protein>
<evidence type="ECO:0000256" key="5">
    <source>
        <dbReference type="ARBA" id="ARBA00023136"/>
    </source>
</evidence>
<evidence type="ECO:0000313" key="9">
    <source>
        <dbReference type="Proteomes" id="UP000265120"/>
    </source>
</evidence>
<organism evidence="8 9">
    <name type="scientific">Cynoglossus semilaevis</name>
    <name type="common">Tongue sole</name>
    <dbReference type="NCBI Taxonomy" id="244447"/>
    <lineage>
        <taxon>Eukaryota</taxon>
        <taxon>Metazoa</taxon>
        <taxon>Chordata</taxon>
        <taxon>Craniata</taxon>
        <taxon>Vertebrata</taxon>
        <taxon>Euteleostomi</taxon>
        <taxon>Actinopterygii</taxon>
        <taxon>Neopterygii</taxon>
        <taxon>Teleostei</taxon>
        <taxon>Neoteleostei</taxon>
        <taxon>Acanthomorphata</taxon>
        <taxon>Carangaria</taxon>
        <taxon>Pleuronectiformes</taxon>
        <taxon>Pleuronectoidei</taxon>
        <taxon>Cynoglossidae</taxon>
        <taxon>Cynoglossinae</taxon>
        <taxon>Cynoglossus</taxon>
    </lineage>
</organism>
<keyword evidence="4" id="KW-1133">Transmembrane helix</keyword>
<dbReference type="SUPFAM" id="SSF49265">
    <property type="entry name" value="Fibronectin type III"/>
    <property type="match status" value="1"/>
</dbReference>
<evidence type="ECO:0000256" key="4">
    <source>
        <dbReference type="ARBA" id="ARBA00022989"/>
    </source>
</evidence>
<dbReference type="Gene3D" id="2.60.40.10">
    <property type="entry name" value="Immunoglobulins"/>
    <property type="match status" value="1"/>
</dbReference>
<keyword evidence="5" id="KW-0472">Membrane</keyword>
<keyword evidence="9" id="KW-1185">Reference proteome</keyword>
<dbReference type="STRING" id="244447.ENSCSEP00000019203"/>
<keyword evidence="3" id="KW-0732">Signal</keyword>
<evidence type="ECO:0000256" key="1">
    <source>
        <dbReference type="ARBA" id="ARBA00004479"/>
    </source>
</evidence>
<dbReference type="Proteomes" id="UP000265120">
    <property type="component" value="Chromosome 8"/>
</dbReference>
<dbReference type="InterPro" id="IPR003961">
    <property type="entry name" value="FN3_dom"/>
</dbReference>
<evidence type="ECO:0000256" key="3">
    <source>
        <dbReference type="ARBA" id="ARBA00022729"/>
    </source>
</evidence>
<dbReference type="PANTHER" id="PTHR23037">
    <property type="entry name" value="CYTOKINE RECEPTOR"/>
    <property type="match status" value="1"/>
</dbReference>
<dbReference type="AlphaFoldDB" id="A0A3P8VVE3"/>
<evidence type="ECO:0000256" key="7">
    <source>
        <dbReference type="ARBA" id="ARBA00023180"/>
    </source>
</evidence>
<accession>A0A3P8VVE3</accession>
<reference evidence="8 9" key="1">
    <citation type="journal article" date="2014" name="Nat. Genet.">
        <title>Whole-genome sequence of a flatfish provides insights into ZW sex chromosome evolution and adaptation to a benthic lifestyle.</title>
        <authorList>
            <person name="Chen S."/>
            <person name="Zhang G."/>
            <person name="Shao C."/>
            <person name="Huang Q."/>
            <person name="Liu G."/>
            <person name="Zhang P."/>
            <person name="Song W."/>
            <person name="An N."/>
            <person name="Chalopin D."/>
            <person name="Volff J.N."/>
            <person name="Hong Y."/>
            <person name="Li Q."/>
            <person name="Sha Z."/>
            <person name="Zhou H."/>
            <person name="Xie M."/>
            <person name="Yu Q."/>
            <person name="Liu Y."/>
            <person name="Xiang H."/>
            <person name="Wang N."/>
            <person name="Wu K."/>
            <person name="Yang C."/>
            <person name="Zhou Q."/>
            <person name="Liao X."/>
            <person name="Yang L."/>
            <person name="Hu Q."/>
            <person name="Zhang J."/>
            <person name="Meng L."/>
            <person name="Jin L."/>
            <person name="Tian Y."/>
            <person name="Lian J."/>
            <person name="Yang J."/>
            <person name="Miao G."/>
            <person name="Liu S."/>
            <person name="Liang Z."/>
            <person name="Yan F."/>
            <person name="Li Y."/>
            <person name="Sun B."/>
            <person name="Zhang H."/>
            <person name="Zhang J."/>
            <person name="Zhu Y."/>
            <person name="Du M."/>
            <person name="Zhao Y."/>
            <person name="Schartl M."/>
            <person name="Tang Q."/>
            <person name="Wang J."/>
        </authorList>
    </citation>
    <scope>NUCLEOTIDE SEQUENCE</scope>
</reference>
<dbReference type="PROSITE" id="PS01355">
    <property type="entry name" value="HEMATOPO_REC_S_F1"/>
    <property type="match status" value="1"/>
</dbReference>
<evidence type="ECO:0000256" key="2">
    <source>
        <dbReference type="ARBA" id="ARBA00022692"/>
    </source>
</evidence>
<dbReference type="OMA" id="CNEYCTL"/>
<dbReference type="GeneTree" id="ENSGT00940000167095"/>
<dbReference type="Ensembl" id="ENSCSET00000019439.1">
    <property type="protein sequence ID" value="ENSCSEP00000019203.1"/>
    <property type="gene ID" value="ENSCSEG00000012294.1"/>
</dbReference>
<evidence type="ECO:0008006" key="10">
    <source>
        <dbReference type="Google" id="ProtNLM"/>
    </source>
</evidence>
<name>A0A3P8VVE3_CYNSE</name>
<dbReference type="InterPro" id="IPR036116">
    <property type="entry name" value="FN3_sf"/>
</dbReference>
<dbReference type="InterPro" id="IPR013783">
    <property type="entry name" value="Ig-like_fold"/>
</dbReference>
<evidence type="ECO:0000313" key="8">
    <source>
        <dbReference type="Ensembl" id="ENSCSEP00000019203.1"/>
    </source>
</evidence>